<dbReference type="AlphaFoldDB" id="A0A392SDE2"/>
<keyword evidence="3" id="KW-1185">Reference proteome</keyword>
<evidence type="ECO:0000256" key="1">
    <source>
        <dbReference type="SAM" id="MobiDB-lite"/>
    </source>
</evidence>
<name>A0A392SDE2_9FABA</name>
<accession>A0A392SDE2</accession>
<feature type="compositionally biased region" description="Pro residues" evidence="1">
    <location>
        <begin position="43"/>
        <end position="56"/>
    </location>
</feature>
<protein>
    <submittedName>
        <fullName evidence="2">Pentatricopeptide repeat-containing protein mitochondrial-like</fullName>
    </submittedName>
</protein>
<evidence type="ECO:0000313" key="2">
    <source>
        <dbReference type="EMBL" id="MCI46447.1"/>
    </source>
</evidence>
<dbReference type="EMBL" id="LXQA010357684">
    <property type="protein sequence ID" value="MCI46447.1"/>
    <property type="molecule type" value="Genomic_DNA"/>
</dbReference>
<dbReference type="InterPro" id="IPR044605">
    <property type="entry name" value="At1g26460-like"/>
</dbReference>
<sequence length="79" mass="8633">MASQMAILYRTRSLLTKSTNITIKSISTFPFLNQEPELAEPVNPIPPNPSSLPPNPASGSPLYNENWRNPIPKPSSSNA</sequence>
<reference evidence="2 3" key="1">
    <citation type="journal article" date="2018" name="Front. Plant Sci.">
        <title>Red Clover (Trifolium pratense) and Zigzag Clover (T. medium) - A Picture of Genomic Similarities and Differences.</title>
        <authorList>
            <person name="Dluhosova J."/>
            <person name="Istvanek J."/>
            <person name="Nedelnik J."/>
            <person name="Repkova J."/>
        </authorList>
    </citation>
    <scope>NUCLEOTIDE SEQUENCE [LARGE SCALE GENOMIC DNA]</scope>
    <source>
        <strain evidence="3">cv. 10/8</strain>
        <tissue evidence="2">Leaf</tissue>
    </source>
</reference>
<dbReference type="Proteomes" id="UP000265520">
    <property type="component" value="Unassembled WGS sequence"/>
</dbReference>
<feature type="region of interest" description="Disordered" evidence="1">
    <location>
        <begin position="38"/>
        <end position="79"/>
    </location>
</feature>
<dbReference type="PANTHER" id="PTHR47205">
    <property type="entry name" value="OS07G0599000 PROTEIN"/>
    <property type="match status" value="1"/>
</dbReference>
<evidence type="ECO:0000313" key="3">
    <source>
        <dbReference type="Proteomes" id="UP000265520"/>
    </source>
</evidence>
<dbReference type="PANTHER" id="PTHR47205:SF1">
    <property type="entry name" value="OS07G0599000 PROTEIN"/>
    <property type="match status" value="1"/>
</dbReference>
<proteinExistence type="predicted"/>
<feature type="non-terminal residue" evidence="2">
    <location>
        <position position="79"/>
    </location>
</feature>
<comment type="caution">
    <text evidence="2">The sequence shown here is derived from an EMBL/GenBank/DDBJ whole genome shotgun (WGS) entry which is preliminary data.</text>
</comment>
<organism evidence="2 3">
    <name type="scientific">Trifolium medium</name>
    <dbReference type="NCBI Taxonomy" id="97028"/>
    <lineage>
        <taxon>Eukaryota</taxon>
        <taxon>Viridiplantae</taxon>
        <taxon>Streptophyta</taxon>
        <taxon>Embryophyta</taxon>
        <taxon>Tracheophyta</taxon>
        <taxon>Spermatophyta</taxon>
        <taxon>Magnoliopsida</taxon>
        <taxon>eudicotyledons</taxon>
        <taxon>Gunneridae</taxon>
        <taxon>Pentapetalae</taxon>
        <taxon>rosids</taxon>
        <taxon>fabids</taxon>
        <taxon>Fabales</taxon>
        <taxon>Fabaceae</taxon>
        <taxon>Papilionoideae</taxon>
        <taxon>50 kb inversion clade</taxon>
        <taxon>NPAAA clade</taxon>
        <taxon>Hologalegina</taxon>
        <taxon>IRL clade</taxon>
        <taxon>Trifolieae</taxon>
        <taxon>Trifolium</taxon>
    </lineage>
</organism>